<dbReference type="GO" id="GO:0042147">
    <property type="term" value="P:retrograde transport, endosome to Golgi"/>
    <property type="evidence" value="ECO:0007669"/>
    <property type="project" value="TreeGrafter"/>
</dbReference>
<dbReference type="AlphaFoldDB" id="I1CVE7"/>
<dbReference type="Pfam" id="PF00097">
    <property type="entry name" value="zf-C3HC4"/>
    <property type="match status" value="1"/>
</dbReference>
<name>I1CVE7_RHIO9</name>
<dbReference type="Proteomes" id="UP000009138">
    <property type="component" value="Unassembled WGS sequence"/>
</dbReference>
<dbReference type="GO" id="GO:0032456">
    <property type="term" value="P:endocytic recycling"/>
    <property type="evidence" value="ECO:0007669"/>
    <property type="project" value="TreeGrafter"/>
</dbReference>
<dbReference type="EMBL" id="GG669511">
    <property type="protein sequence ID" value="EIE92427.1"/>
    <property type="molecule type" value="Genomic_DNA"/>
</dbReference>
<dbReference type="eggNOG" id="KOG1645">
    <property type="taxonomic scope" value="Eukaryota"/>
</dbReference>
<evidence type="ECO:0000313" key="6">
    <source>
        <dbReference type="EMBL" id="EIE92427.1"/>
    </source>
</evidence>
<evidence type="ECO:0000256" key="3">
    <source>
        <dbReference type="ARBA" id="ARBA00022833"/>
    </source>
</evidence>
<keyword evidence="2 4" id="KW-0863">Zinc-finger</keyword>
<dbReference type="GO" id="GO:0000938">
    <property type="term" value="C:GARP complex"/>
    <property type="evidence" value="ECO:0007669"/>
    <property type="project" value="TreeGrafter"/>
</dbReference>
<accession>I1CVE7</accession>
<dbReference type="eggNOG" id="KOG1961">
    <property type="taxonomic scope" value="Eukaryota"/>
</dbReference>
<dbReference type="InterPro" id="IPR013083">
    <property type="entry name" value="Znf_RING/FYVE/PHD"/>
</dbReference>
<dbReference type="RefSeq" id="XP_067527823.1">
    <property type="nucleotide sequence ID" value="XM_067671533.1"/>
</dbReference>
<dbReference type="InterPro" id="IPR007258">
    <property type="entry name" value="Vps52"/>
</dbReference>
<dbReference type="GO" id="GO:0006896">
    <property type="term" value="P:Golgi to vacuole transport"/>
    <property type="evidence" value="ECO:0007669"/>
    <property type="project" value="TreeGrafter"/>
</dbReference>
<dbReference type="PROSITE" id="PS50089">
    <property type="entry name" value="ZF_RING_2"/>
    <property type="match status" value="1"/>
</dbReference>
<keyword evidence="3" id="KW-0862">Zinc</keyword>
<evidence type="ECO:0000259" key="5">
    <source>
        <dbReference type="PROSITE" id="PS50089"/>
    </source>
</evidence>
<protein>
    <recommendedName>
        <fullName evidence="5">RING-type domain-containing protein</fullName>
    </recommendedName>
</protein>
<dbReference type="InterPro" id="IPR001841">
    <property type="entry name" value="Znf_RING"/>
</dbReference>
<dbReference type="InterPro" id="IPR018957">
    <property type="entry name" value="Znf_C3HC4_RING-type"/>
</dbReference>
<dbReference type="GO" id="GO:0019905">
    <property type="term" value="F:syntaxin binding"/>
    <property type="evidence" value="ECO:0007669"/>
    <property type="project" value="TreeGrafter"/>
</dbReference>
<evidence type="ECO:0000256" key="4">
    <source>
        <dbReference type="PROSITE-ProRule" id="PRU00175"/>
    </source>
</evidence>
<dbReference type="STRING" id="246409.I1CVE7"/>
<dbReference type="SUPFAM" id="SSF57850">
    <property type="entry name" value="RING/U-box"/>
    <property type="match status" value="1"/>
</dbReference>
<evidence type="ECO:0000313" key="7">
    <source>
        <dbReference type="Proteomes" id="UP000009138"/>
    </source>
</evidence>
<dbReference type="GO" id="GO:0005829">
    <property type="term" value="C:cytosol"/>
    <property type="evidence" value="ECO:0007669"/>
    <property type="project" value="GOC"/>
</dbReference>
<dbReference type="GeneID" id="93623914"/>
<feature type="domain" description="RING-type" evidence="5">
    <location>
        <begin position="37"/>
        <end position="69"/>
    </location>
</feature>
<reference evidence="6 7" key="1">
    <citation type="journal article" date="2009" name="PLoS Genet.">
        <title>Genomic analysis of the basal lineage fungus Rhizopus oryzae reveals a whole-genome duplication.</title>
        <authorList>
            <person name="Ma L.-J."/>
            <person name="Ibrahim A.S."/>
            <person name="Skory C."/>
            <person name="Grabherr M.G."/>
            <person name="Burger G."/>
            <person name="Butler M."/>
            <person name="Elias M."/>
            <person name="Idnurm A."/>
            <person name="Lang B.F."/>
            <person name="Sone T."/>
            <person name="Abe A."/>
            <person name="Calvo S.E."/>
            <person name="Corrochano L.M."/>
            <person name="Engels R."/>
            <person name="Fu J."/>
            <person name="Hansberg W."/>
            <person name="Kim J.-M."/>
            <person name="Kodira C.D."/>
            <person name="Koehrsen M.J."/>
            <person name="Liu B."/>
            <person name="Miranda-Saavedra D."/>
            <person name="O'Leary S."/>
            <person name="Ortiz-Castellanos L."/>
            <person name="Poulter R."/>
            <person name="Rodriguez-Romero J."/>
            <person name="Ruiz-Herrera J."/>
            <person name="Shen Y.-Q."/>
            <person name="Zeng Q."/>
            <person name="Galagan J."/>
            <person name="Birren B.W."/>
            <person name="Cuomo C.A."/>
            <person name="Wickes B.L."/>
        </authorList>
    </citation>
    <scope>NUCLEOTIDE SEQUENCE [LARGE SCALE GENOMIC DNA]</scope>
    <source>
        <strain evidence="7">RA 99-880 / ATCC MYA-4621 / FGSC 9543 / NRRL 43880</strain>
    </source>
</reference>
<evidence type="ECO:0000256" key="1">
    <source>
        <dbReference type="ARBA" id="ARBA00022723"/>
    </source>
</evidence>
<keyword evidence="7" id="KW-1185">Reference proteome</keyword>
<gene>
    <name evidence="6" type="ORF">RO3G_16949</name>
</gene>
<proteinExistence type="predicted"/>
<dbReference type="InterPro" id="IPR048319">
    <property type="entry name" value="Vps52_CC"/>
</dbReference>
<organism evidence="6 7">
    <name type="scientific">Rhizopus delemar (strain RA 99-880 / ATCC MYA-4621 / FGSC 9543 / NRRL 43880)</name>
    <name type="common">Mucormycosis agent</name>
    <name type="synonym">Rhizopus arrhizus var. delemar</name>
    <dbReference type="NCBI Taxonomy" id="246409"/>
    <lineage>
        <taxon>Eukaryota</taxon>
        <taxon>Fungi</taxon>
        <taxon>Fungi incertae sedis</taxon>
        <taxon>Mucoromycota</taxon>
        <taxon>Mucoromycotina</taxon>
        <taxon>Mucoromycetes</taxon>
        <taxon>Mucorales</taxon>
        <taxon>Mucorineae</taxon>
        <taxon>Rhizopodaceae</taxon>
        <taxon>Rhizopus</taxon>
    </lineage>
</organism>
<dbReference type="PANTHER" id="PTHR14190:SF7">
    <property type="entry name" value="VACUOLAR PROTEIN SORTING-ASSOCIATED PROTEIN 52 HOMOLOG"/>
    <property type="match status" value="1"/>
</dbReference>
<dbReference type="GO" id="GO:0008270">
    <property type="term" value="F:zinc ion binding"/>
    <property type="evidence" value="ECO:0007669"/>
    <property type="project" value="UniProtKB-KW"/>
</dbReference>
<dbReference type="VEuPathDB" id="FungiDB:RO3G_16949"/>
<keyword evidence="1" id="KW-0479">Metal-binding</keyword>
<dbReference type="OrthoDB" id="8062037at2759"/>
<evidence type="ECO:0000256" key="2">
    <source>
        <dbReference type="ARBA" id="ARBA00022771"/>
    </source>
</evidence>
<dbReference type="Gene3D" id="3.30.40.10">
    <property type="entry name" value="Zinc/RING finger domain, C3HC4 (zinc finger)"/>
    <property type="match status" value="1"/>
</dbReference>
<dbReference type="Pfam" id="PF04129">
    <property type="entry name" value="Vps52_CC"/>
    <property type="match status" value="1"/>
</dbReference>
<dbReference type="PANTHER" id="PTHR14190">
    <property type="entry name" value="SUPPRESSOR OF ACTIN MUTATIONS 2/VACUOLAR PROTEIN SORTING 52"/>
    <property type="match status" value="1"/>
</dbReference>
<sequence length="253" mass="29218">MLKQLKRANVDSNSTKMYLLLPIDNWKNKGDHRLISLNCGHLFGESCIRRWVNERTEKYSSKQATCPICAKQIKLSQIRNVQPVKLVVQDTSSIDKLTKELDAIKTQIKEQQNALELSKLALSLCQRDFTSEDEVDFTFDDLDEKDMDLREYAKQIITEKILAQEELEKKCNAENVQSFVDLHTEIQFCDQVLGRMEELLNVFQSDLGNISGEIQNLQEKSTFMNLKLKNRKTLESRLGKALQGMVIPPYMIK</sequence>
<dbReference type="InParanoid" id="I1CVE7"/>